<sequence length="177" mass="19279">MDETFDVVGEALCCAAAIRLGGAVQVLTARSGLLDHYIPIMAGLENITAFLDGRELDEDLLGSAFAESWSLDARYPAALAGHAFVRAWSCLVFGTVVLTKPKQRDIVAAQTLEFASTAAASWPTAVRVGSFDSLVRFEVECQQEAEARMREDGLPALWELTEHRSKQYRQAAEQSIG</sequence>
<accession>A0ABU8GRL8</accession>
<reference evidence="1 2" key="1">
    <citation type="submission" date="2024-03" db="EMBL/GenBank/DDBJ databases">
        <title>First Report of Pectobacterium brasiliscabiei causing potato scab in china.</title>
        <authorList>
            <person name="Handique U."/>
        </authorList>
    </citation>
    <scope>NUCLEOTIDE SEQUENCE [LARGE SCALE GENOMIC DNA]</scope>
    <source>
        <strain evidence="1 2">ZRIMU1503</strain>
    </source>
</reference>
<organism evidence="1 2">
    <name type="scientific">Streptomyces brasiliscabiei</name>
    <dbReference type="NCBI Taxonomy" id="2736302"/>
    <lineage>
        <taxon>Bacteria</taxon>
        <taxon>Bacillati</taxon>
        <taxon>Actinomycetota</taxon>
        <taxon>Actinomycetes</taxon>
        <taxon>Kitasatosporales</taxon>
        <taxon>Streptomycetaceae</taxon>
        <taxon>Streptomyces</taxon>
    </lineage>
</organism>
<evidence type="ECO:0000313" key="1">
    <source>
        <dbReference type="EMBL" id="MEI5615848.1"/>
    </source>
</evidence>
<keyword evidence="2" id="KW-1185">Reference proteome</keyword>
<gene>
    <name evidence="1" type="ORF">WB403_42765</name>
</gene>
<evidence type="ECO:0000313" key="2">
    <source>
        <dbReference type="Proteomes" id="UP001365781"/>
    </source>
</evidence>
<protein>
    <submittedName>
        <fullName evidence="1">Uncharacterized protein</fullName>
    </submittedName>
</protein>
<proteinExistence type="predicted"/>
<dbReference type="RefSeq" id="WP_336541995.1">
    <property type="nucleotide sequence ID" value="NZ_JBBAYL010000018.1"/>
</dbReference>
<name>A0ABU8GRL8_9ACTN</name>
<dbReference type="EMBL" id="JBBAYM010000042">
    <property type="protein sequence ID" value="MEI5615848.1"/>
    <property type="molecule type" value="Genomic_DNA"/>
</dbReference>
<comment type="caution">
    <text evidence="1">The sequence shown here is derived from an EMBL/GenBank/DDBJ whole genome shotgun (WGS) entry which is preliminary data.</text>
</comment>
<dbReference type="Proteomes" id="UP001365781">
    <property type="component" value="Unassembled WGS sequence"/>
</dbReference>